<gene>
    <name evidence="1" type="ORF">CEXT_47201</name>
</gene>
<dbReference type="Proteomes" id="UP001054945">
    <property type="component" value="Unassembled WGS sequence"/>
</dbReference>
<evidence type="ECO:0000313" key="2">
    <source>
        <dbReference type="Proteomes" id="UP001054945"/>
    </source>
</evidence>
<dbReference type="EMBL" id="BPLR01018836">
    <property type="protein sequence ID" value="GIZ02633.1"/>
    <property type="molecule type" value="Genomic_DNA"/>
</dbReference>
<sequence length="74" mass="7653">MTHLAKGANFKQPSGNLSSDAPQCGPITVVAQAKPTVRRQGTVCPLFDSHVASGVSSRLCCDAAMPLQVISENG</sequence>
<protein>
    <submittedName>
        <fullName evidence="1">Uncharacterized protein</fullName>
    </submittedName>
</protein>
<keyword evidence="2" id="KW-1185">Reference proteome</keyword>
<comment type="caution">
    <text evidence="1">The sequence shown here is derived from an EMBL/GenBank/DDBJ whole genome shotgun (WGS) entry which is preliminary data.</text>
</comment>
<dbReference type="AlphaFoldDB" id="A0AAV4Y6I9"/>
<proteinExistence type="predicted"/>
<evidence type="ECO:0000313" key="1">
    <source>
        <dbReference type="EMBL" id="GIZ02633.1"/>
    </source>
</evidence>
<organism evidence="1 2">
    <name type="scientific">Caerostris extrusa</name>
    <name type="common">Bark spider</name>
    <name type="synonym">Caerostris bankana</name>
    <dbReference type="NCBI Taxonomy" id="172846"/>
    <lineage>
        <taxon>Eukaryota</taxon>
        <taxon>Metazoa</taxon>
        <taxon>Ecdysozoa</taxon>
        <taxon>Arthropoda</taxon>
        <taxon>Chelicerata</taxon>
        <taxon>Arachnida</taxon>
        <taxon>Araneae</taxon>
        <taxon>Araneomorphae</taxon>
        <taxon>Entelegynae</taxon>
        <taxon>Araneoidea</taxon>
        <taxon>Araneidae</taxon>
        <taxon>Caerostris</taxon>
    </lineage>
</organism>
<reference evidence="1 2" key="1">
    <citation type="submission" date="2021-06" db="EMBL/GenBank/DDBJ databases">
        <title>Caerostris extrusa draft genome.</title>
        <authorList>
            <person name="Kono N."/>
            <person name="Arakawa K."/>
        </authorList>
    </citation>
    <scope>NUCLEOTIDE SEQUENCE [LARGE SCALE GENOMIC DNA]</scope>
</reference>
<name>A0AAV4Y6I9_CAEEX</name>
<accession>A0AAV4Y6I9</accession>